<comment type="caution">
    <text evidence="7">The sequence shown here is derived from an EMBL/GenBank/DDBJ whole genome shotgun (WGS) entry which is preliminary data.</text>
</comment>
<dbReference type="Proteomes" id="UP000823637">
    <property type="component" value="Unassembled WGS sequence"/>
</dbReference>
<dbReference type="InterPro" id="IPR006260">
    <property type="entry name" value="TonB/TolA_C"/>
</dbReference>
<evidence type="ECO:0000256" key="5">
    <source>
        <dbReference type="SAM" id="MobiDB-lite"/>
    </source>
</evidence>
<name>A0A9D9EGS0_9BACT</name>
<reference evidence="7" key="1">
    <citation type="submission" date="2020-10" db="EMBL/GenBank/DDBJ databases">
        <authorList>
            <person name="Gilroy R."/>
        </authorList>
    </citation>
    <scope>NUCLEOTIDE SEQUENCE</scope>
    <source>
        <strain evidence="7">D3-1215</strain>
    </source>
</reference>
<proteinExistence type="predicted"/>
<accession>A0A9D9EGS0</accession>
<feature type="region of interest" description="Disordered" evidence="5">
    <location>
        <begin position="109"/>
        <end position="215"/>
    </location>
</feature>
<evidence type="ECO:0000313" key="8">
    <source>
        <dbReference type="Proteomes" id="UP000823637"/>
    </source>
</evidence>
<evidence type="ECO:0000313" key="7">
    <source>
        <dbReference type="EMBL" id="MBO8447253.1"/>
    </source>
</evidence>
<evidence type="ECO:0000256" key="1">
    <source>
        <dbReference type="ARBA" id="ARBA00004167"/>
    </source>
</evidence>
<keyword evidence="2 6" id="KW-0812">Transmembrane</keyword>
<sequence length="300" mass="32658">MKKPDEKNIIRKYESRIAGTVGTVIFHLLLLLSMLLFGIKALLPQEEEGLSVNYGTDDTGSGLFEPAPQSAIEEYLVDEPAPLPAPEPSPSQAELQTQDIEESLKIKQEEEEARKKAEEQERLEAERRAEEERLRREEEERQRKLAEQRKREETQRKKAMAAGKSAFSSTGKGSSGSKAQSQGISAFGGNQGKLEGTAESNNYTGGGTGSGHSWGLNGRTISGRLPEPAYNKNEEGVIVVSIEVDGKGNVISAKAGAAGTTIGDATMRRNAEQAAMKAKFNGIDEDIIQSGTITYRYKLN</sequence>
<dbReference type="AlphaFoldDB" id="A0A9D9EGS0"/>
<dbReference type="EMBL" id="JADIMR010000088">
    <property type="protein sequence ID" value="MBO8447253.1"/>
    <property type="molecule type" value="Genomic_DNA"/>
</dbReference>
<evidence type="ECO:0000256" key="4">
    <source>
        <dbReference type="ARBA" id="ARBA00023136"/>
    </source>
</evidence>
<comment type="subcellular location">
    <subcellularLocation>
        <location evidence="1">Membrane</location>
        <topology evidence="1">Single-pass membrane protein</topology>
    </subcellularLocation>
</comment>
<evidence type="ECO:0000256" key="2">
    <source>
        <dbReference type="ARBA" id="ARBA00022692"/>
    </source>
</evidence>
<evidence type="ECO:0000256" key="3">
    <source>
        <dbReference type="ARBA" id="ARBA00022989"/>
    </source>
</evidence>
<feature type="compositionally biased region" description="Basic and acidic residues" evidence="5">
    <location>
        <begin position="109"/>
        <end position="156"/>
    </location>
</feature>
<protein>
    <submittedName>
        <fullName evidence="7">Energy transducer TonB</fullName>
    </submittedName>
</protein>
<organism evidence="7 8">
    <name type="scientific">Candidatus Enterocola intestinipullorum</name>
    <dbReference type="NCBI Taxonomy" id="2840783"/>
    <lineage>
        <taxon>Bacteria</taxon>
        <taxon>Pseudomonadati</taxon>
        <taxon>Bacteroidota</taxon>
        <taxon>Bacteroidia</taxon>
        <taxon>Bacteroidales</taxon>
        <taxon>Candidatus Enterocola</taxon>
    </lineage>
</organism>
<gene>
    <name evidence="7" type="ORF">IAC32_05870</name>
</gene>
<keyword evidence="4 6" id="KW-0472">Membrane</keyword>
<dbReference type="GO" id="GO:0016020">
    <property type="term" value="C:membrane"/>
    <property type="evidence" value="ECO:0007669"/>
    <property type="project" value="UniProtKB-SubCell"/>
</dbReference>
<reference evidence="7" key="2">
    <citation type="journal article" date="2021" name="PeerJ">
        <title>Extensive microbial diversity within the chicken gut microbiome revealed by metagenomics and culture.</title>
        <authorList>
            <person name="Gilroy R."/>
            <person name="Ravi A."/>
            <person name="Getino M."/>
            <person name="Pursley I."/>
            <person name="Horton D.L."/>
            <person name="Alikhan N.F."/>
            <person name="Baker D."/>
            <person name="Gharbi K."/>
            <person name="Hall N."/>
            <person name="Watson M."/>
            <person name="Adriaenssens E.M."/>
            <person name="Foster-Nyarko E."/>
            <person name="Jarju S."/>
            <person name="Secka A."/>
            <person name="Antonio M."/>
            <person name="Oren A."/>
            <person name="Chaudhuri R.R."/>
            <person name="La Ragione R."/>
            <person name="Hildebrand F."/>
            <person name="Pallen M.J."/>
        </authorList>
    </citation>
    <scope>NUCLEOTIDE SEQUENCE</scope>
    <source>
        <strain evidence="7">D3-1215</strain>
    </source>
</reference>
<feature type="transmembrane region" description="Helical" evidence="6">
    <location>
        <begin position="21"/>
        <end position="43"/>
    </location>
</feature>
<evidence type="ECO:0000256" key="6">
    <source>
        <dbReference type="SAM" id="Phobius"/>
    </source>
</evidence>
<feature type="compositionally biased region" description="Low complexity" evidence="5">
    <location>
        <begin position="161"/>
        <end position="185"/>
    </location>
</feature>
<keyword evidence="3 6" id="KW-1133">Transmembrane helix</keyword>
<dbReference type="NCBIfam" id="TIGR01352">
    <property type="entry name" value="tonB_Cterm"/>
    <property type="match status" value="1"/>
</dbReference>